<gene>
    <name evidence="1" type="ORF">METZ01_LOCUS275755</name>
</gene>
<protein>
    <submittedName>
        <fullName evidence="1">Uncharacterized protein</fullName>
    </submittedName>
</protein>
<accession>A0A382KJM6</accession>
<dbReference type="EMBL" id="UINC01080191">
    <property type="protein sequence ID" value="SVC22901.1"/>
    <property type="molecule type" value="Genomic_DNA"/>
</dbReference>
<proteinExistence type="predicted"/>
<evidence type="ECO:0000313" key="1">
    <source>
        <dbReference type="EMBL" id="SVC22901.1"/>
    </source>
</evidence>
<name>A0A382KJM6_9ZZZZ</name>
<reference evidence="1" key="1">
    <citation type="submission" date="2018-05" db="EMBL/GenBank/DDBJ databases">
        <authorList>
            <person name="Lanie J.A."/>
            <person name="Ng W.-L."/>
            <person name="Kazmierczak K.M."/>
            <person name="Andrzejewski T.M."/>
            <person name="Davidsen T.M."/>
            <person name="Wayne K.J."/>
            <person name="Tettelin H."/>
            <person name="Glass J.I."/>
            <person name="Rusch D."/>
            <person name="Podicherti R."/>
            <person name="Tsui H.-C.T."/>
            <person name="Winkler M.E."/>
        </authorList>
    </citation>
    <scope>NUCLEOTIDE SEQUENCE</scope>
</reference>
<organism evidence="1">
    <name type="scientific">marine metagenome</name>
    <dbReference type="NCBI Taxonomy" id="408172"/>
    <lineage>
        <taxon>unclassified sequences</taxon>
        <taxon>metagenomes</taxon>
        <taxon>ecological metagenomes</taxon>
    </lineage>
</organism>
<dbReference type="AlphaFoldDB" id="A0A382KJM6"/>
<sequence length="59" mass="6822">MTFAHTRERHWPRGILRTETLVVLGIMLNSSLQPANIGMRPPLVGWLYIRLQLKAVKLK</sequence>